<dbReference type="GO" id="GO:0032210">
    <property type="term" value="P:regulation of telomere maintenance via telomerase"/>
    <property type="evidence" value="ECO:0007669"/>
    <property type="project" value="TreeGrafter"/>
</dbReference>
<dbReference type="EMBL" id="KQ474084">
    <property type="protein sequence ID" value="KPV73183.1"/>
    <property type="molecule type" value="Genomic_DNA"/>
</dbReference>
<name>A0A0P9IUN8_RHOGW</name>
<feature type="region of interest" description="Disordered" evidence="8">
    <location>
        <begin position="1"/>
        <end position="37"/>
    </location>
</feature>
<keyword evidence="11" id="KW-1185">Reference proteome</keyword>
<dbReference type="STRING" id="578459.A0A0P9IUN8"/>
<reference evidence="10 11" key="1">
    <citation type="journal article" date="2015" name="Front. Microbiol.">
        <title>Genome sequence of the plant growth promoting endophytic yeast Rhodotorula graminis WP1.</title>
        <authorList>
            <person name="Firrincieli A."/>
            <person name="Otillar R."/>
            <person name="Salamov A."/>
            <person name="Schmutz J."/>
            <person name="Khan Z."/>
            <person name="Redman R.S."/>
            <person name="Fleck N.D."/>
            <person name="Lindquist E."/>
            <person name="Grigoriev I.V."/>
            <person name="Doty S.L."/>
        </authorList>
    </citation>
    <scope>NUCLEOTIDE SEQUENCE [LARGE SCALE GENOMIC DNA]</scope>
    <source>
        <strain evidence="10 11">WP1</strain>
    </source>
</reference>
<dbReference type="InterPro" id="IPR028389">
    <property type="entry name" value="POT1"/>
</dbReference>
<dbReference type="GO" id="GO:0000783">
    <property type="term" value="C:nuclear telomere cap complex"/>
    <property type="evidence" value="ECO:0007669"/>
    <property type="project" value="TreeGrafter"/>
</dbReference>
<dbReference type="Proteomes" id="UP000053890">
    <property type="component" value="Unassembled WGS sequence"/>
</dbReference>
<dbReference type="GO" id="GO:0016233">
    <property type="term" value="P:telomere capping"/>
    <property type="evidence" value="ECO:0007669"/>
    <property type="project" value="TreeGrafter"/>
</dbReference>
<dbReference type="Gene3D" id="2.40.50.140">
    <property type="entry name" value="Nucleic acid-binding proteins"/>
    <property type="match status" value="2"/>
</dbReference>
<keyword evidence="6" id="KW-0238">DNA-binding</keyword>
<keyword evidence="7" id="KW-0539">Nucleus</keyword>
<dbReference type="InterPro" id="IPR032042">
    <property type="entry name" value="POT1PC"/>
</dbReference>
<evidence type="ECO:0000256" key="7">
    <source>
        <dbReference type="ARBA" id="ARBA00023242"/>
    </source>
</evidence>
<evidence type="ECO:0000256" key="6">
    <source>
        <dbReference type="ARBA" id="ARBA00023125"/>
    </source>
</evidence>
<keyword evidence="4" id="KW-0158">Chromosome</keyword>
<evidence type="ECO:0000256" key="8">
    <source>
        <dbReference type="SAM" id="MobiDB-lite"/>
    </source>
</evidence>
<evidence type="ECO:0000259" key="9">
    <source>
        <dbReference type="Pfam" id="PF16686"/>
    </source>
</evidence>
<dbReference type="OMA" id="REYWAAR"/>
<dbReference type="OrthoDB" id="2186770at2759"/>
<evidence type="ECO:0000256" key="3">
    <source>
        <dbReference type="ARBA" id="ARBA00008442"/>
    </source>
</evidence>
<feature type="compositionally biased region" description="Low complexity" evidence="8">
    <location>
        <begin position="169"/>
        <end position="183"/>
    </location>
</feature>
<evidence type="ECO:0000313" key="10">
    <source>
        <dbReference type="EMBL" id="KPV73183.1"/>
    </source>
</evidence>
<dbReference type="GO" id="GO:0010521">
    <property type="term" value="F:telomerase inhibitor activity"/>
    <property type="evidence" value="ECO:0007669"/>
    <property type="project" value="TreeGrafter"/>
</dbReference>
<dbReference type="GeneID" id="28978274"/>
<dbReference type="PANTHER" id="PTHR14513:SF0">
    <property type="entry name" value="PROTECTION OF TELOMERES PROTEIN 1"/>
    <property type="match status" value="1"/>
</dbReference>
<feature type="domain" description="Protection of telomeres protein 1 ssDNA-binding" evidence="9">
    <location>
        <begin position="436"/>
        <end position="592"/>
    </location>
</feature>
<organism evidence="10 11">
    <name type="scientific">Rhodotorula graminis (strain WP1)</name>
    <dbReference type="NCBI Taxonomy" id="578459"/>
    <lineage>
        <taxon>Eukaryota</taxon>
        <taxon>Fungi</taxon>
        <taxon>Dikarya</taxon>
        <taxon>Basidiomycota</taxon>
        <taxon>Pucciniomycotina</taxon>
        <taxon>Microbotryomycetes</taxon>
        <taxon>Sporidiobolales</taxon>
        <taxon>Sporidiobolaceae</taxon>
        <taxon>Rhodotorula</taxon>
    </lineage>
</organism>
<evidence type="ECO:0000256" key="4">
    <source>
        <dbReference type="ARBA" id="ARBA00022454"/>
    </source>
</evidence>
<dbReference type="PANTHER" id="PTHR14513">
    <property type="entry name" value="PROTECTION OF TELOMERES 1"/>
    <property type="match status" value="1"/>
</dbReference>
<comment type="subcellular location">
    <subcellularLocation>
        <location evidence="2">Chromosome</location>
        <location evidence="2">Telomere</location>
    </subcellularLocation>
    <subcellularLocation>
        <location evidence="1">Nucleus</location>
    </subcellularLocation>
</comment>
<evidence type="ECO:0000313" key="11">
    <source>
        <dbReference type="Proteomes" id="UP000053890"/>
    </source>
</evidence>
<feature type="region of interest" description="Disordered" evidence="8">
    <location>
        <begin position="390"/>
        <end position="431"/>
    </location>
</feature>
<dbReference type="AlphaFoldDB" id="A0A0P9IUN8"/>
<dbReference type="Pfam" id="PF16686">
    <property type="entry name" value="POT1PC"/>
    <property type="match status" value="1"/>
</dbReference>
<feature type="compositionally biased region" description="Pro residues" evidence="8">
    <location>
        <begin position="151"/>
        <end position="168"/>
    </location>
</feature>
<dbReference type="GO" id="GO:0098505">
    <property type="term" value="F:G-rich strand telomeric DNA binding"/>
    <property type="evidence" value="ECO:0007669"/>
    <property type="project" value="TreeGrafter"/>
</dbReference>
<dbReference type="InterPro" id="IPR012340">
    <property type="entry name" value="NA-bd_OB-fold"/>
</dbReference>
<dbReference type="RefSeq" id="XP_018269232.1">
    <property type="nucleotide sequence ID" value="XM_018417826.1"/>
</dbReference>
<evidence type="ECO:0000256" key="2">
    <source>
        <dbReference type="ARBA" id="ARBA00004574"/>
    </source>
</evidence>
<feature type="region of interest" description="Disordered" evidence="8">
    <location>
        <begin position="140"/>
        <end position="204"/>
    </location>
</feature>
<accession>A0A0P9IUN8</accession>
<proteinExistence type="inferred from homology"/>
<comment type="similarity">
    <text evidence="3">Belongs to the telombin family.</text>
</comment>
<sequence>MPTTARRPLEPVPLSTLASSSPSSSSPHGVVRGRLTKLRPYSPHTRLAQLTLASIDPGLDTPGTAIDVELKGDVALLASRRLRKGDIVILATKGASTAPGKSTGNGHGERRAGWVRFDELTGWIRRKNGDDEFLHFAQAAKSTAPHARPRPSAPPPPVLPPAPPPPLAAAPSAKRPRTSTSPRPSVPAKVSPPGQGHRARKRLKAAAAADALASWGLTAVDGTRYTPLDQLGPLVAQTPKSALLNTVVNVVALVTHAGRPSEPMSSNRDWYRPILVVDPTRPGRDAPLEIQWYAKTAAALPDVQPGDVVLARNLVLKAASTPGAPILLARAFAVVPHAPLRPAALLASPPPRPGAAAATAAPTARPSALEVAPDELAYAARVVRACGEAAGPNEGEGGAAGAETRPMLPPSLADGARPRASAGGGGARGGRPLLRVEEMSEGQFCDLIGMVTKIHCPSSCASLPPSSAASLYLTDYTRHPLLHDYASPSAVGLAGQLVLQLSVFGAQAQPLSALVDHSRTGQARRGALVHVRNVRVKRGTGGALEGTLWEERDARYRDRRDVTVVDLRRRDHEERWGARARDVQRRHREYWAARSRE</sequence>
<protein>
    <recommendedName>
        <fullName evidence="9">Protection of telomeres protein 1 ssDNA-binding domain-containing protein</fullName>
    </recommendedName>
</protein>
<dbReference type="SUPFAM" id="SSF50249">
    <property type="entry name" value="Nucleic acid-binding proteins"/>
    <property type="match status" value="1"/>
</dbReference>
<evidence type="ECO:0000256" key="1">
    <source>
        <dbReference type="ARBA" id="ARBA00004123"/>
    </source>
</evidence>
<gene>
    <name evidence="10" type="ORF">RHOBADRAFT_55394</name>
</gene>
<evidence type="ECO:0000256" key="5">
    <source>
        <dbReference type="ARBA" id="ARBA00022895"/>
    </source>
</evidence>
<keyword evidence="5" id="KW-0779">Telomere</keyword>